<protein>
    <submittedName>
        <fullName evidence="1">Uncharacterized protein</fullName>
    </submittedName>
</protein>
<sequence>MHIMLPPKARRQYMELKLAAELKSPKYVETIEVSKHHCISTRIKTSCAELLCCLDSAEIKLLLDATIAVIEGHLHSGALGECSLRRISIIGQHSPTTRTTCKPIDVVPLCDLVLPAIRAHSTKSHEHGYNFRSLGHRKELGTESKEKNYRLTVQVHRNGTRPVTRL</sequence>
<dbReference type="EMBL" id="CM026426">
    <property type="protein sequence ID" value="KAG0573076.1"/>
    <property type="molecule type" value="Genomic_DNA"/>
</dbReference>
<evidence type="ECO:0000313" key="1">
    <source>
        <dbReference type="EMBL" id="KAG0573076.1"/>
    </source>
</evidence>
<dbReference type="Proteomes" id="UP000822688">
    <property type="component" value="Chromosome V"/>
</dbReference>
<gene>
    <name evidence="1" type="ORF">KC19_VG146700</name>
</gene>
<keyword evidence="2" id="KW-1185">Reference proteome</keyword>
<accession>A0A8T0HQE8</accession>
<dbReference type="AlphaFoldDB" id="A0A8T0HQE8"/>
<comment type="caution">
    <text evidence="1">The sequence shown here is derived from an EMBL/GenBank/DDBJ whole genome shotgun (WGS) entry which is preliminary data.</text>
</comment>
<organism evidence="1 2">
    <name type="scientific">Ceratodon purpureus</name>
    <name type="common">Fire moss</name>
    <name type="synonym">Dicranum purpureum</name>
    <dbReference type="NCBI Taxonomy" id="3225"/>
    <lineage>
        <taxon>Eukaryota</taxon>
        <taxon>Viridiplantae</taxon>
        <taxon>Streptophyta</taxon>
        <taxon>Embryophyta</taxon>
        <taxon>Bryophyta</taxon>
        <taxon>Bryophytina</taxon>
        <taxon>Bryopsida</taxon>
        <taxon>Dicranidae</taxon>
        <taxon>Pseudoditrichales</taxon>
        <taxon>Ditrichaceae</taxon>
        <taxon>Ceratodon</taxon>
    </lineage>
</organism>
<name>A0A8T0HQE8_CERPU</name>
<reference evidence="1" key="1">
    <citation type="submission" date="2020-06" db="EMBL/GenBank/DDBJ databases">
        <title>WGS assembly of Ceratodon purpureus strain R40.</title>
        <authorList>
            <person name="Carey S.B."/>
            <person name="Jenkins J."/>
            <person name="Shu S."/>
            <person name="Lovell J.T."/>
            <person name="Sreedasyam A."/>
            <person name="Maumus F."/>
            <person name="Tiley G.P."/>
            <person name="Fernandez-Pozo N."/>
            <person name="Barry K."/>
            <person name="Chen C."/>
            <person name="Wang M."/>
            <person name="Lipzen A."/>
            <person name="Daum C."/>
            <person name="Saski C.A."/>
            <person name="Payton A.C."/>
            <person name="Mcbreen J.C."/>
            <person name="Conrad R.E."/>
            <person name="Kollar L.M."/>
            <person name="Olsson S."/>
            <person name="Huttunen S."/>
            <person name="Landis J.B."/>
            <person name="Wickett N.J."/>
            <person name="Johnson M.G."/>
            <person name="Rensing S.A."/>
            <person name="Grimwood J."/>
            <person name="Schmutz J."/>
            <person name="Mcdaniel S.F."/>
        </authorList>
    </citation>
    <scope>NUCLEOTIDE SEQUENCE</scope>
    <source>
        <strain evidence="1">R40</strain>
    </source>
</reference>
<evidence type="ECO:0000313" key="2">
    <source>
        <dbReference type="Proteomes" id="UP000822688"/>
    </source>
</evidence>
<proteinExistence type="predicted"/>